<dbReference type="STRING" id="582419.TES1_1227"/>
<accession>W0I3J7</accession>
<evidence type="ECO:0000313" key="2">
    <source>
        <dbReference type="EMBL" id="AHF80609.1"/>
    </source>
</evidence>
<dbReference type="RefSeq" id="WP_042681228.1">
    <property type="nucleotide sequence ID" value="NZ_CP006965.1"/>
</dbReference>
<name>W0I3J7_9EURY</name>
<organism evidence="2 3">
    <name type="scientific">Thermococcus paralvinellae</name>
    <dbReference type="NCBI Taxonomy" id="582419"/>
    <lineage>
        <taxon>Archaea</taxon>
        <taxon>Methanobacteriati</taxon>
        <taxon>Methanobacteriota</taxon>
        <taxon>Thermococci</taxon>
        <taxon>Thermococcales</taxon>
        <taxon>Thermococcaceae</taxon>
        <taxon>Thermococcus</taxon>
    </lineage>
</organism>
<feature type="domain" description="Zinc-ribbon" evidence="1">
    <location>
        <begin position="7"/>
        <end position="29"/>
    </location>
</feature>
<sequence>MPHNFKFCPYCGGELRGDFRFCPYCGASLEITKATREITKSDNTIRTEPKIEPEKVLKPQTVAEPEGFQKRFSLSYIPAGRVTSKEKKLNIYVSGVNKNLVFDGSKGTKFGKLRLDEALRLFEKLPKSYPRPLSKNDNPIQFEVDHCLHIGLASIEELRYRIVAIISSEHIYAGSIVFTILENASYNEAVEAIKRYYREGNEFLKNAYKAKERHLEEKETSEGKYLLKIPGVFIRYDTEVYMSSALYLVKEGLKFYAHDGNYLYMEMPEDLPYFAREGIQKIKFNKKYTEMEVTYRDDNGRKKTFKYVFLMPEEGRRYYRVLSSEFPGKVKVGGGWFG</sequence>
<evidence type="ECO:0000313" key="3">
    <source>
        <dbReference type="Proteomes" id="UP000019027"/>
    </source>
</evidence>
<protein>
    <recommendedName>
        <fullName evidence="1">Zinc-ribbon domain-containing protein</fullName>
    </recommendedName>
</protein>
<reference evidence="2 3" key="1">
    <citation type="journal article" date="2014" name="Int. J. Syst. Evol. Microbiol.">
        <title>Thermococcus paralvinellae sp. nov. and Thermococcus cleftensis sp. nov. of hyperthermophilic heterotrophs from deep-sea hydrothermal vents.</title>
        <authorList>
            <person name="Hensley S.A."/>
            <person name="Jung J.H."/>
            <person name="Park C.S."/>
            <person name="Holden J.F."/>
        </authorList>
    </citation>
    <scope>NUCLEOTIDE SEQUENCE [LARGE SCALE GENOMIC DNA]</scope>
    <source>
        <strain evidence="2 3">ES1</strain>
    </source>
</reference>
<dbReference type="KEGG" id="ths:TES1_1227"/>
<dbReference type="Pfam" id="PF13240">
    <property type="entry name" value="Zn_Ribbon_1"/>
    <property type="match status" value="1"/>
</dbReference>
<dbReference type="AlphaFoldDB" id="W0I3J7"/>
<dbReference type="InterPro" id="IPR026870">
    <property type="entry name" value="Zinc_ribbon_dom"/>
</dbReference>
<gene>
    <name evidence="2" type="ORF">TES1_1227</name>
</gene>
<dbReference type="EMBL" id="CP006965">
    <property type="protein sequence ID" value="AHF80609.1"/>
    <property type="molecule type" value="Genomic_DNA"/>
</dbReference>
<dbReference type="Proteomes" id="UP000019027">
    <property type="component" value="Chromosome"/>
</dbReference>
<keyword evidence="3" id="KW-1185">Reference proteome</keyword>
<evidence type="ECO:0000259" key="1">
    <source>
        <dbReference type="Pfam" id="PF13240"/>
    </source>
</evidence>
<proteinExistence type="predicted"/>
<dbReference type="HOGENOM" id="CLU_978681_0_0_2"/>
<dbReference type="OrthoDB" id="53394at2157"/>
<dbReference type="GeneID" id="24905917"/>